<dbReference type="EMBL" id="QGNW01000015">
    <property type="protein sequence ID" value="RVX16603.1"/>
    <property type="molecule type" value="Genomic_DNA"/>
</dbReference>
<comment type="caution">
    <text evidence="2">The sequence shown here is derived from an EMBL/GenBank/DDBJ whole genome shotgun (WGS) entry which is preliminary data.</text>
</comment>
<evidence type="ECO:0000313" key="2">
    <source>
        <dbReference type="EMBL" id="RVX16603.1"/>
    </source>
</evidence>
<dbReference type="PANTHER" id="PTHR43383:SF2">
    <property type="entry name" value="AMIDOHYDROLASE 2 FAMILY PROTEIN"/>
    <property type="match status" value="1"/>
</dbReference>
<proteinExistence type="predicted"/>
<name>A0A438K5Y6_VITVI</name>
<accession>A0A438K5Y6</accession>
<protein>
    <submittedName>
        <fullName evidence="2">Retrovirus-related Pol polyprotein from transposon TNT 1-94</fullName>
    </submittedName>
</protein>
<feature type="domain" description="Reverse transcriptase Ty1/copia-type" evidence="1">
    <location>
        <begin position="61"/>
        <end position="234"/>
    </location>
</feature>
<dbReference type="Proteomes" id="UP000288805">
    <property type="component" value="Unassembled WGS sequence"/>
</dbReference>
<reference evidence="2 3" key="1">
    <citation type="journal article" date="2018" name="PLoS Genet.">
        <title>Population sequencing reveals clonal diversity and ancestral inbreeding in the grapevine cultivar Chardonnay.</title>
        <authorList>
            <person name="Roach M.J."/>
            <person name="Johnson D.L."/>
            <person name="Bohlmann J."/>
            <person name="van Vuuren H.J."/>
            <person name="Jones S.J."/>
            <person name="Pretorius I.S."/>
            <person name="Schmidt S.A."/>
            <person name="Borneman A.R."/>
        </authorList>
    </citation>
    <scope>NUCLEOTIDE SEQUENCE [LARGE SCALE GENOMIC DNA]</scope>
    <source>
        <strain evidence="3">cv. Chardonnay</strain>
        <tissue evidence="2">Leaf</tissue>
    </source>
</reference>
<dbReference type="SUPFAM" id="SSF56672">
    <property type="entry name" value="DNA/RNA polymerases"/>
    <property type="match status" value="1"/>
</dbReference>
<gene>
    <name evidence="2" type="primary">POLX_3152</name>
    <name evidence="2" type="ORF">CK203_006223</name>
</gene>
<dbReference type="Pfam" id="PF07727">
    <property type="entry name" value="RVT_2"/>
    <property type="match status" value="1"/>
</dbReference>
<evidence type="ECO:0000259" key="1">
    <source>
        <dbReference type="Pfam" id="PF07727"/>
    </source>
</evidence>
<dbReference type="InterPro" id="IPR043502">
    <property type="entry name" value="DNA/RNA_pol_sf"/>
</dbReference>
<dbReference type="PANTHER" id="PTHR43383">
    <property type="entry name" value="NODULIN 6"/>
    <property type="match status" value="1"/>
</dbReference>
<sequence>MISLCLHHPYFHPLTTSNEPTLNLDTIMSHPPHATRCSNRIKQPNVQLRNFHLYHTAKVASKQSSSLSFERYKTRLVAKGFTQRKEIDYKETFSPVAKLTTVQCLLVVAVVRHWSLHQMDVQNVFFHGDLLEEVYMQLPPNFRRQGETPMVCRLNKSLYGLKQASRSWFQKFYATIQQDGFHQSRADYSFFTKISDNSFTAVLIYVDDIIIDNYENVIAALKESLHTKFHIKDLS</sequence>
<dbReference type="AlphaFoldDB" id="A0A438K5Y6"/>
<dbReference type="InterPro" id="IPR013103">
    <property type="entry name" value="RVT_2"/>
</dbReference>
<evidence type="ECO:0000313" key="3">
    <source>
        <dbReference type="Proteomes" id="UP000288805"/>
    </source>
</evidence>
<organism evidence="2 3">
    <name type="scientific">Vitis vinifera</name>
    <name type="common">Grape</name>
    <dbReference type="NCBI Taxonomy" id="29760"/>
    <lineage>
        <taxon>Eukaryota</taxon>
        <taxon>Viridiplantae</taxon>
        <taxon>Streptophyta</taxon>
        <taxon>Embryophyta</taxon>
        <taxon>Tracheophyta</taxon>
        <taxon>Spermatophyta</taxon>
        <taxon>Magnoliopsida</taxon>
        <taxon>eudicotyledons</taxon>
        <taxon>Gunneridae</taxon>
        <taxon>Pentapetalae</taxon>
        <taxon>rosids</taxon>
        <taxon>Vitales</taxon>
        <taxon>Vitaceae</taxon>
        <taxon>Viteae</taxon>
        <taxon>Vitis</taxon>
    </lineage>
</organism>